<feature type="region of interest" description="Disordered" evidence="2">
    <location>
        <begin position="1"/>
        <end position="21"/>
    </location>
</feature>
<dbReference type="PANTHER" id="PTHR33392">
    <property type="entry name" value="POLYISOPRENYL-TEICHOIC ACID--PEPTIDOGLYCAN TEICHOIC ACID TRANSFERASE TAGU"/>
    <property type="match status" value="1"/>
</dbReference>
<reference evidence="4 7" key="2">
    <citation type="submission" date="2019-06" db="EMBL/GenBank/DDBJ databases">
        <title>Whole genome shotgun sequence of Brevibacillus agri NBRC 15538.</title>
        <authorList>
            <person name="Hosoyama A."/>
            <person name="Uohara A."/>
            <person name="Ohji S."/>
            <person name="Ichikawa N."/>
        </authorList>
    </citation>
    <scope>NUCLEOTIDE SEQUENCE [LARGE SCALE GENOMIC DNA]</scope>
    <source>
        <strain evidence="4 7">NBRC 15538</strain>
    </source>
</reference>
<evidence type="ECO:0000256" key="1">
    <source>
        <dbReference type="ARBA" id="ARBA00006068"/>
    </source>
</evidence>
<dbReference type="InterPro" id="IPR050922">
    <property type="entry name" value="LytR/CpsA/Psr_CW_biosynth"/>
</dbReference>
<evidence type="ECO:0000256" key="2">
    <source>
        <dbReference type="SAM" id="MobiDB-lite"/>
    </source>
</evidence>
<feature type="compositionally biased region" description="Polar residues" evidence="2">
    <location>
        <begin position="429"/>
        <end position="451"/>
    </location>
</feature>
<comment type="similarity">
    <text evidence="1">Belongs to the LytR/CpsA/Psr (LCP) family.</text>
</comment>
<gene>
    <name evidence="4" type="ORF">BAG01nite_13540</name>
    <name evidence="5" type="ORF">EB820_14845</name>
</gene>
<protein>
    <submittedName>
        <fullName evidence="5">LytR family transcriptional regulator</fullName>
    </submittedName>
</protein>
<feature type="compositionally biased region" description="Low complexity" evidence="2">
    <location>
        <begin position="368"/>
        <end position="377"/>
    </location>
</feature>
<proteinExistence type="inferred from homology"/>
<dbReference type="Gene3D" id="3.40.630.190">
    <property type="entry name" value="LCP protein"/>
    <property type="match status" value="1"/>
</dbReference>
<dbReference type="EMBL" id="BJOD01000011">
    <property type="protein sequence ID" value="GED25252.1"/>
    <property type="molecule type" value="Genomic_DNA"/>
</dbReference>
<dbReference type="OrthoDB" id="27330at2"/>
<evidence type="ECO:0000313" key="6">
    <source>
        <dbReference type="Proteomes" id="UP000276178"/>
    </source>
</evidence>
<dbReference type="Pfam" id="PF03816">
    <property type="entry name" value="LytR_cpsA_psr"/>
    <property type="match status" value="1"/>
</dbReference>
<organism evidence="5 6">
    <name type="scientific">Brevibacillus agri</name>
    <dbReference type="NCBI Taxonomy" id="51101"/>
    <lineage>
        <taxon>Bacteria</taxon>
        <taxon>Bacillati</taxon>
        <taxon>Bacillota</taxon>
        <taxon>Bacilli</taxon>
        <taxon>Bacillales</taxon>
        <taxon>Paenibacillaceae</taxon>
        <taxon>Brevibacillus</taxon>
    </lineage>
</organism>
<sequence length="490" mass="53091">MPETVVKTRASAPRKKKQPTRSRKLRRFLMIFTLTVLLLVGGVAGAIYWKIEDTLDVVTKPVENGFASEASKNADPVYHADKPMSFILLGSDSRPETGSMNTDVMIVAVANPQTKKVTMVSIPRDTRVKIPGYRDYHKINSVYANGEAERRQAERNNQTPTEDGISLTKKTLNEILGIPIEHYVAVDFDGFKAVIDELGGVEVNVDRKLVYDDPTDDTHINLNPGLQTLNGEQALGYVRHRHDNRGTKYYSSDFDRNRRQQEVIRAVVDKVGSLDGLTKIFNIMEVGAKHIHTDLSKEQIKGLAYDFKGFNASTLTTLDNGAYWQGGYTFLEKEKLELIRSSLQAEMGLSGKVVAQLNNSPILGAGESSVASSSSKSTKNRTTESAAPATSKPKATEEPKKQTEPIEVAEGQELAEEGAAPPPDVVSPEQPQGQTTVPDAQTPASNRNATQPPSAPAGNTGTPAPPPDIVSPPVTGQDSGATQGSPTSKS</sequence>
<reference evidence="5 6" key="1">
    <citation type="submission" date="2018-10" db="EMBL/GenBank/DDBJ databases">
        <title>Phylogenomics of Brevibacillus.</title>
        <authorList>
            <person name="Dunlap C."/>
        </authorList>
    </citation>
    <scope>NUCLEOTIDE SEQUENCE [LARGE SCALE GENOMIC DNA]</scope>
    <source>
        <strain evidence="5 6">NRRL NRS 1219</strain>
    </source>
</reference>
<feature type="region of interest" description="Disordered" evidence="2">
    <location>
        <begin position="365"/>
        <end position="490"/>
    </location>
</feature>
<dbReference type="RefSeq" id="WP_005828952.1">
    <property type="nucleotide sequence ID" value="NZ_BJOD01000011.1"/>
</dbReference>
<feature type="compositionally biased region" description="Polar residues" evidence="2">
    <location>
        <begin position="474"/>
        <end position="490"/>
    </location>
</feature>
<dbReference type="Proteomes" id="UP000317180">
    <property type="component" value="Unassembled WGS sequence"/>
</dbReference>
<accession>A0A3M8AT45</accession>
<keyword evidence="7" id="KW-1185">Reference proteome</keyword>
<evidence type="ECO:0000313" key="4">
    <source>
        <dbReference type="EMBL" id="GED25252.1"/>
    </source>
</evidence>
<evidence type="ECO:0000313" key="5">
    <source>
        <dbReference type="EMBL" id="RNB54183.1"/>
    </source>
</evidence>
<evidence type="ECO:0000313" key="7">
    <source>
        <dbReference type="Proteomes" id="UP000317180"/>
    </source>
</evidence>
<dbReference type="PANTHER" id="PTHR33392:SF6">
    <property type="entry name" value="POLYISOPRENYL-TEICHOIC ACID--PEPTIDOGLYCAN TEICHOIC ACID TRANSFERASE TAGU"/>
    <property type="match status" value="1"/>
</dbReference>
<dbReference type="Proteomes" id="UP000276178">
    <property type="component" value="Unassembled WGS sequence"/>
</dbReference>
<evidence type="ECO:0000259" key="3">
    <source>
        <dbReference type="Pfam" id="PF03816"/>
    </source>
</evidence>
<feature type="compositionally biased region" description="Basic residues" evidence="2">
    <location>
        <begin position="12"/>
        <end position="21"/>
    </location>
</feature>
<dbReference type="AlphaFoldDB" id="A0A3M8AT45"/>
<feature type="compositionally biased region" description="Basic and acidic residues" evidence="2">
    <location>
        <begin position="394"/>
        <end position="404"/>
    </location>
</feature>
<dbReference type="EMBL" id="RHHN01000042">
    <property type="protein sequence ID" value="RNB54183.1"/>
    <property type="molecule type" value="Genomic_DNA"/>
</dbReference>
<name>A0A3M8AT45_9BACL</name>
<dbReference type="InterPro" id="IPR004474">
    <property type="entry name" value="LytR_CpsA_psr"/>
</dbReference>
<dbReference type="GeneID" id="82810752"/>
<dbReference type="NCBIfam" id="TIGR00350">
    <property type="entry name" value="lytR_cpsA_psr"/>
    <property type="match status" value="1"/>
</dbReference>
<feature type="domain" description="Cell envelope-related transcriptional attenuator" evidence="3">
    <location>
        <begin position="101"/>
        <end position="271"/>
    </location>
</feature>
<comment type="caution">
    <text evidence="5">The sequence shown here is derived from an EMBL/GenBank/DDBJ whole genome shotgun (WGS) entry which is preliminary data.</text>
</comment>